<dbReference type="EMBL" id="JAGPNL010000002">
    <property type="protein sequence ID" value="MBQ0826740.1"/>
    <property type="molecule type" value="Genomic_DNA"/>
</dbReference>
<dbReference type="InterPro" id="IPR046186">
    <property type="entry name" value="DUF6214"/>
</dbReference>
<sequence length="159" mass="17234">MSVRQTWVVREGGAACAWFDLRLAFADGAWIDALAVLSDGGVRVDEVRAEPALSLDDLAALGEWLEGPLYEACVSGAANAGPDTARRARVAWPRGTEGRRLVAREYRAARQEGDDPVLAVMRATGQSRRRSLRLIGEARDEGFLAPRHARRETGAPPAL</sequence>
<dbReference type="Pfam" id="PF19720">
    <property type="entry name" value="DUF6214"/>
    <property type="match status" value="1"/>
</dbReference>
<keyword evidence="2" id="KW-1185">Reference proteome</keyword>
<proteinExistence type="predicted"/>
<comment type="caution">
    <text evidence="1">The sequence shown here is derived from an EMBL/GenBank/DDBJ whole genome shotgun (WGS) entry which is preliminary data.</text>
</comment>
<dbReference type="AlphaFoldDB" id="A0A940XE33"/>
<dbReference type="RefSeq" id="WP_210870288.1">
    <property type="nucleotide sequence ID" value="NZ_JAGPNL010000002.1"/>
</dbReference>
<evidence type="ECO:0000313" key="1">
    <source>
        <dbReference type="EMBL" id="MBQ0826740.1"/>
    </source>
</evidence>
<accession>A0A940XE33</accession>
<evidence type="ECO:0000313" key="2">
    <source>
        <dbReference type="Proteomes" id="UP000677875"/>
    </source>
</evidence>
<name>A0A940XE33_9ACTN</name>
<protein>
    <submittedName>
        <fullName evidence="1">Uncharacterized protein</fullName>
    </submittedName>
</protein>
<dbReference type="Proteomes" id="UP000677875">
    <property type="component" value="Unassembled WGS sequence"/>
</dbReference>
<gene>
    <name evidence="1" type="ORF">J5Y05_09495</name>
</gene>
<reference evidence="1" key="1">
    <citation type="submission" date="2021-04" db="EMBL/GenBank/DDBJ databases">
        <title>Genome seq and assembly of Streptomyces sp. RG38.</title>
        <authorList>
            <person name="Chhetri G."/>
        </authorList>
    </citation>
    <scope>NUCLEOTIDE SEQUENCE</scope>
    <source>
        <strain evidence="1">RG38</strain>
    </source>
</reference>
<organism evidence="1 2">
    <name type="scientific">Streptomyces tagetis</name>
    <dbReference type="NCBI Taxonomy" id="2820809"/>
    <lineage>
        <taxon>Bacteria</taxon>
        <taxon>Bacillati</taxon>
        <taxon>Actinomycetota</taxon>
        <taxon>Actinomycetes</taxon>
        <taxon>Kitasatosporales</taxon>
        <taxon>Streptomycetaceae</taxon>
        <taxon>Streptomyces</taxon>
    </lineage>
</organism>